<evidence type="ECO:0000313" key="8">
    <source>
        <dbReference type="EMBL" id="WAR21731.1"/>
    </source>
</evidence>
<reference evidence="8" key="1">
    <citation type="submission" date="2022-11" db="EMBL/GenBank/DDBJ databases">
        <title>Centuries of genome instability and evolution in soft-shell clam transmissible cancer (bioRxiv).</title>
        <authorList>
            <person name="Hart S.F.M."/>
            <person name="Yonemitsu M.A."/>
            <person name="Giersch R.M."/>
            <person name="Beal B.F."/>
            <person name="Arriagada G."/>
            <person name="Davis B.W."/>
            <person name="Ostrander E.A."/>
            <person name="Goff S.P."/>
            <person name="Metzger M.J."/>
        </authorList>
    </citation>
    <scope>NUCLEOTIDE SEQUENCE</scope>
    <source>
        <strain evidence="8">MELC-2E11</strain>
        <tissue evidence="8">Siphon/mantle</tissue>
    </source>
</reference>
<keyword evidence="1 3" id="KW-0479">Metal-binding</keyword>
<feature type="domain" description="RRM" evidence="7">
    <location>
        <begin position="338"/>
        <end position="413"/>
    </location>
</feature>
<gene>
    <name evidence="8" type="ORF">MAR_015705</name>
</gene>
<evidence type="ECO:0000256" key="5">
    <source>
        <dbReference type="SAM" id="MobiDB-lite"/>
    </source>
</evidence>
<dbReference type="PANTHER" id="PTHR15225:SF8">
    <property type="entry name" value="RNA-BINDING PROTEIN 43"/>
    <property type="match status" value="1"/>
</dbReference>
<evidence type="ECO:0000256" key="1">
    <source>
        <dbReference type="ARBA" id="ARBA00022771"/>
    </source>
</evidence>
<evidence type="ECO:0000256" key="3">
    <source>
        <dbReference type="PROSITE-ProRule" id="PRU00175"/>
    </source>
</evidence>
<dbReference type="Pfam" id="PF23085">
    <property type="entry name" value="RRM_PARP14_3"/>
    <property type="match status" value="3"/>
</dbReference>
<dbReference type="PROSITE" id="PS50102">
    <property type="entry name" value="RRM"/>
    <property type="match status" value="1"/>
</dbReference>
<dbReference type="InterPro" id="IPR057044">
    <property type="entry name" value="PARP14_KH_1"/>
</dbReference>
<dbReference type="InterPro" id="IPR000504">
    <property type="entry name" value="RRM_dom"/>
</dbReference>
<name>A0ABY7FR80_MYAAR</name>
<proteinExistence type="predicted"/>
<feature type="region of interest" description="Disordered" evidence="5">
    <location>
        <begin position="150"/>
        <end position="171"/>
    </location>
</feature>
<dbReference type="InterPro" id="IPR012677">
    <property type="entry name" value="Nucleotide-bd_a/b_plait_sf"/>
</dbReference>
<evidence type="ECO:0000313" key="9">
    <source>
        <dbReference type="Proteomes" id="UP001164746"/>
    </source>
</evidence>
<evidence type="ECO:0000256" key="2">
    <source>
        <dbReference type="ARBA" id="ARBA00022833"/>
    </source>
</evidence>
<keyword evidence="2" id="KW-0862">Zinc</keyword>
<dbReference type="InterPro" id="IPR034464">
    <property type="entry name" value="PAR10_RRM1_2"/>
</dbReference>
<dbReference type="InterPro" id="IPR057051">
    <property type="entry name" value="PARP14_RPM_1"/>
</dbReference>
<dbReference type="SUPFAM" id="SSF54928">
    <property type="entry name" value="RNA-binding domain, RBD"/>
    <property type="match status" value="1"/>
</dbReference>
<organism evidence="8 9">
    <name type="scientific">Mya arenaria</name>
    <name type="common">Soft-shell clam</name>
    <dbReference type="NCBI Taxonomy" id="6604"/>
    <lineage>
        <taxon>Eukaryota</taxon>
        <taxon>Metazoa</taxon>
        <taxon>Spiralia</taxon>
        <taxon>Lophotrochozoa</taxon>
        <taxon>Mollusca</taxon>
        <taxon>Bivalvia</taxon>
        <taxon>Autobranchia</taxon>
        <taxon>Heteroconchia</taxon>
        <taxon>Euheterodonta</taxon>
        <taxon>Imparidentia</taxon>
        <taxon>Neoheterodontei</taxon>
        <taxon>Myida</taxon>
        <taxon>Myoidea</taxon>
        <taxon>Myidae</taxon>
        <taxon>Mya</taxon>
    </lineage>
</organism>
<dbReference type="InterPro" id="IPR001841">
    <property type="entry name" value="Znf_RING"/>
</dbReference>
<dbReference type="InterPro" id="IPR013083">
    <property type="entry name" value="Znf_RING/FYVE/PHD"/>
</dbReference>
<dbReference type="CDD" id="cd12547">
    <property type="entry name" value="RRM1_2_PAR10"/>
    <property type="match status" value="1"/>
</dbReference>
<dbReference type="Proteomes" id="UP001164746">
    <property type="component" value="Chromosome 12"/>
</dbReference>
<evidence type="ECO:0000259" key="7">
    <source>
        <dbReference type="PROSITE" id="PS50102"/>
    </source>
</evidence>
<accession>A0ABY7FR80</accession>
<dbReference type="InterPro" id="IPR035979">
    <property type="entry name" value="RBD_domain_sf"/>
</dbReference>
<sequence>MLKNMSYQELPRDDEMSENDVVFDGTQTKILVEDIPESIDDDALEMYFEARKLKCCEIYVPKRLDTIVVKGPPDIVNENCFDSLEMYFDNKRKCGGGGVVEQSTTFSAEENAVYITFEEEEVAQRVVSKGNHKVHRKEIEVTLLKPKRSTKRSVFRRQTSNSDSKEVKQEPVKTIRVRGMNKISSRESVTWYFENKKRAGGGDIENRYTDEEDDDIVYIRYKEEEVANAVAERKNHTVDGVDLSVALYTPPVPPPSYSNKILFKGLNEKITESVLGLFLEARANCSIVEGSLTYHADCDDNAIVTTEQDIDIERLELVCNRKPLEGSYLKVSCVPISNCILVSNISYSATKDMIELYFRNYNRSNGGPVSKVEIFENQGYCLVYFNDYKTVDSVLSKEQKFAGNTVEVKRYIQCIGRAEGDLVNRRFRLPKPISISVSQLKKRFTQSSQIAKTALEAQMKMCHATITWSEETPSVEIACSLTTDVKDCIVLASSWQDQAEQNFHDFMDNISEQHMPVMKELMEKTTSKLCDISLEQPDAVAVYISKKDGNISVVGMKHVADPLIREIEGIIKSTSDEKEETSNDEMIEEFVEFDGTQTKILVEDIPEGIDEEILEMYFEAKKLKSCEVISVDFDEEDRNAVIEFAEPGHVELVLKYCPHHLKKQKLSVIRYVPKRLDTIIVKGPTDIVNEDCLDSLEMYFDFKRKSGGGGVVEDSVSFSVEENAVYITFEEEEVAQRVVNRGSHKVHNQEIEVTLFKPKRSTRQTSKPVHIPFKEEEVGSDFWKSQTSKEFCPIESEESDCVAGRLNNQRRSDQPPAAALGWGSVEQLEESRDLMATILDRTRSVQRQMDEIHQKFETGPVVVFVTREQERVMNDAFMCIICKGAMVQPMYATCCKSLIGCQQCVETWYEGSASRFCPKCKNIEGQQFLTTGLTEAIRAFATLIKPE</sequence>
<dbReference type="Gene3D" id="3.30.70.330">
    <property type="match status" value="5"/>
</dbReference>
<evidence type="ECO:0000259" key="6">
    <source>
        <dbReference type="PROSITE" id="PS50089"/>
    </source>
</evidence>
<dbReference type="PANTHER" id="PTHR15225">
    <property type="entry name" value="INTERFERON-INDUCED PROTEIN 35/NMI N-MYC/STAT INTERACTING PROTEIN"/>
    <property type="match status" value="1"/>
</dbReference>
<dbReference type="SMART" id="SM00360">
    <property type="entry name" value="RRM"/>
    <property type="match status" value="5"/>
</dbReference>
<dbReference type="Pfam" id="PF23084">
    <property type="entry name" value="KH_PARP14_1"/>
    <property type="match status" value="1"/>
</dbReference>
<feature type="domain" description="RING-type" evidence="6">
    <location>
        <begin position="879"/>
        <end position="921"/>
    </location>
</feature>
<keyword evidence="1 3" id="KW-0863">Zinc-finger</keyword>
<keyword evidence="4" id="KW-0694">RNA-binding</keyword>
<dbReference type="PROSITE" id="PS50089">
    <property type="entry name" value="ZF_RING_2"/>
    <property type="match status" value="1"/>
</dbReference>
<dbReference type="Gene3D" id="3.30.40.10">
    <property type="entry name" value="Zinc/RING finger domain, C3HC4 (zinc finger)"/>
    <property type="match status" value="1"/>
</dbReference>
<keyword evidence="9" id="KW-1185">Reference proteome</keyword>
<dbReference type="SUPFAM" id="SSF57850">
    <property type="entry name" value="RING/U-box"/>
    <property type="match status" value="1"/>
</dbReference>
<dbReference type="EMBL" id="CP111023">
    <property type="protein sequence ID" value="WAR21731.1"/>
    <property type="molecule type" value="Genomic_DNA"/>
</dbReference>
<dbReference type="Pfam" id="PF23222">
    <property type="entry name" value="RRM_PARP14_1"/>
    <property type="match status" value="2"/>
</dbReference>
<evidence type="ECO:0000256" key="4">
    <source>
        <dbReference type="PROSITE-ProRule" id="PRU00176"/>
    </source>
</evidence>
<protein>
    <submittedName>
        <fullName evidence="8">PAR14-like protein</fullName>
    </submittedName>
</protein>